<dbReference type="AlphaFoldDB" id="A0A926I8Q7"/>
<feature type="domain" description="BIG2" evidence="4">
    <location>
        <begin position="510"/>
        <end position="587"/>
    </location>
</feature>
<evidence type="ECO:0000256" key="1">
    <source>
        <dbReference type="SAM" id="MobiDB-lite"/>
    </source>
</evidence>
<dbReference type="Gene3D" id="2.60.40.1080">
    <property type="match status" value="1"/>
</dbReference>
<evidence type="ECO:0000256" key="3">
    <source>
        <dbReference type="SAM" id="SignalP"/>
    </source>
</evidence>
<evidence type="ECO:0000256" key="2">
    <source>
        <dbReference type="SAM" id="Phobius"/>
    </source>
</evidence>
<reference evidence="5" key="1">
    <citation type="submission" date="2020-08" db="EMBL/GenBank/DDBJ databases">
        <title>Genome public.</title>
        <authorList>
            <person name="Liu C."/>
            <person name="Sun Q."/>
        </authorList>
    </citation>
    <scope>NUCLEOTIDE SEQUENCE</scope>
    <source>
        <strain evidence="5">NSJ-24</strain>
    </source>
</reference>
<keyword evidence="2" id="KW-0812">Transmembrane</keyword>
<dbReference type="SUPFAM" id="SSF49373">
    <property type="entry name" value="Invasin/intimin cell-adhesion fragments"/>
    <property type="match status" value="1"/>
</dbReference>
<feature type="chain" id="PRO_5037460922" evidence="3">
    <location>
        <begin position="29"/>
        <end position="854"/>
    </location>
</feature>
<feature type="region of interest" description="Disordered" evidence="1">
    <location>
        <begin position="794"/>
        <end position="822"/>
    </location>
</feature>
<protein>
    <submittedName>
        <fullName evidence="5">Ig-like domain-containing protein</fullName>
    </submittedName>
</protein>
<accession>A0A926I8Q7</accession>
<dbReference type="InterPro" id="IPR003343">
    <property type="entry name" value="Big_2"/>
</dbReference>
<name>A0A926I8Q7_9FIRM</name>
<dbReference type="Proteomes" id="UP000610862">
    <property type="component" value="Unassembled WGS sequence"/>
</dbReference>
<organism evidence="5 6">
    <name type="scientific">Lentihominibacter hominis</name>
    <dbReference type="NCBI Taxonomy" id="2763645"/>
    <lineage>
        <taxon>Bacteria</taxon>
        <taxon>Bacillati</taxon>
        <taxon>Bacillota</taxon>
        <taxon>Clostridia</taxon>
        <taxon>Peptostreptococcales</taxon>
        <taxon>Anaerovoracaceae</taxon>
        <taxon>Lentihominibacter</taxon>
    </lineage>
</organism>
<evidence type="ECO:0000313" key="5">
    <source>
        <dbReference type="EMBL" id="MBC8568366.1"/>
    </source>
</evidence>
<evidence type="ECO:0000259" key="4">
    <source>
        <dbReference type="SMART" id="SM00635"/>
    </source>
</evidence>
<feature type="signal peptide" evidence="3">
    <location>
        <begin position="1"/>
        <end position="28"/>
    </location>
</feature>
<dbReference type="EMBL" id="JACRTA010000002">
    <property type="protein sequence ID" value="MBC8568366.1"/>
    <property type="molecule type" value="Genomic_DNA"/>
</dbReference>
<feature type="transmembrane region" description="Helical" evidence="2">
    <location>
        <begin position="828"/>
        <end position="848"/>
    </location>
</feature>
<keyword evidence="2" id="KW-0472">Membrane</keyword>
<feature type="compositionally biased region" description="Polar residues" evidence="1">
    <location>
        <begin position="805"/>
        <end position="821"/>
    </location>
</feature>
<keyword evidence="6" id="KW-1185">Reference proteome</keyword>
<proteinExistence type="predicted"/>
<keyword evidence="2" id="KW-1133">Transmembrane helix</keyword>
<comment type="caution">
    <text evidence="5">The sequence shown here is derived from an EMBL/GenBank/DDBJ whole genome shotgun (WGS) entry which is preliminary data.</text>
</comment>
<keyword evidence="3" id="KW-0732">Signal</keyword>
<dbReference type="RefSeq" id="WP_187525264.1">
    <property type="nucleotide sequence ID" value="NZ_JACRTA010000002.1"/>
</dbReference>
<evidence type="ECO:0000313" key="6">
    <source>
        <dbReference type="Proteomes" id="UP000610862"/>
    </source>
</evidence>
<dbReference type="InterPro" id="IPR008964">
    <property type="entry name" value="Invasin/intimin_cell_adhesion"/>
</dbReference>
<dbReference type="SMART" id="SM00635">
    <property type="entry name" value="BID_2"/>
    <property type="match status" value="1"/>
</dbReference>
<gene>
    <name evidence="5" type="ORF">H8692_06320</name>
</gene>
<sequence>MKKIISKVLAFVLVLSLIAPCMMFKVDAATVSGSGTEADPYIIKNEADFKILDQKQKYIYAELGNNIELTADGYTMNSFKGKLDGKGFTITNNKSGSLIKSFYGGELKNYTWELSEYSYMVEEQFRGSDYVYDGITAKGDISLTSSNNNEGPLLVYAGGNTTMKNVTIDMNLTSPTYNGLFIGYEPAKESNYVFENCKVKGTYVGDHIGILYGNGSMAQAGGSDYGLQHVLGVNGETATSEITVSNMDLSEAEIIGISSKPHLLCGISYKASDMETLENELAAKVTGYDKLVQAEKLDGYSFSLNDSGNLKINVSQANDKVGYFVVSAEVYSNVFFSSGKTNGTMKHSISEKIDVADGVDTYYSSLGKVKFYDGQNGEPGTAGLSGSLDTITVDGETYYTLTHRDDDMIYTFGQEAKVSNTSRVANMVKVSVYDKNNKLINIISSAVSEDFSLPSFDTQKASAGTDLSEINLSDGWSWVTPDTKVVSGGQIAFAKKGAEIAPVKIVGEIEVEGITLNAEKLNLEKGTEKTLTVKVTPDDATDKTVTWESADEKIAKVDKDGKVTGITNGITKVKAKAGNKEAECEVTVYEVTAEAPAVPDGTVEEVVSGMSKEAAEKAEEVLTSMVEKVIAGGAVSGIDKTSEKAIREAVEKGEIITTKITSEVLDKKPADFENITSAVEKLAAKYDVNFQIEQYLDLGVNLLIDGKKAGTITELDSPVEFTIAIPEEVQKVAKTYFIIRNHENTDGNIETSVISPKVNADGTLTFTTDRFSTYALAYTSEEIKENIDQSGSGWIDVDDIKDDTPGQNGNVSDKTDTGSSKTGDDSNIIVWAVLILAAGAGVVASGLYSRRKKV</sequence>
<dbReference type="Pfam" id="PF02368">
    <property type="entry name" value="Big_2"/>
    <property type="match status" value="1"/>
</dbReference>